<gene>
    <name evidence="2" type="ORF">EGYM00392_LOCUS9268</name>
    <name evidence="3" type="ORF">EGYM00392_LOCUS9269</name>
</gene>
<accession>A0A6U7UB74</accession>
<organism evidence="2">
    <name type="scientific">Eutreptiella gymnastica</name>
    <dbReference type="NCBI Taxonomy" id="73025"/>
    <lineage>
        <taxon>Eukaryota</taxon>
        <taxon>Discoba</taxon>
        <taxon>Euglenozoa</taxon>
        <taxon>Euglenida</taxon>
        <taxon>Spirocuta</taxon>
        <taxon>Euglenophyceae</taxon>
        <taxon>Eutreptiales</taxon>
        <taxon>Eutreptiaceae</taxon>
        <taxon>Eutreptiella</taxon>
    </lineage>
</organism>
<dbReference type="AlphaFoldDB" id="A0A6U7UB74"/>
<evidence type="ECO:0000313" key="2">
    <source>
        <dbReference type="EMBL" id="CAD8998198.1"/>
    </source>
</evidence>
<evidence type="ECO:0000313" key="3">
    <source>
        <dbReference type="EMBL" id="CAD8998199.1"/>
    </source>
</evidence>
<feature type="region of interest" description="Disordered" evidence="1">
    <location>
        <begin position="48"/>
        <end position="85"/>
    </location>
</feature>
<dbReference type="EMBL" id="HBGA01025043">
    <property type="protein sequence ID" value="CAD8998198.1"/>
    <property type="molecule type" value="Transcribed_RNA"/>
</dbReference>
<sequence>MAGGPGHWFGLSSTRETLAAALQWRGEMVGYFEPSWTHPPRLWWTPHTPNTQDDSTEGGWGDGEGAVIEPTNPPTSPRLKPLERPNVGIKSRSANDLIHNQTHQQNNFQGEGGGAEFWARPNHTPIRLLWWGGWQLSQRKDCIHHSRPTPSLGMRRVCAHEKIGDKSSTAPDFVVIPTIHSVSTQPYSSSAHFPQSCAHQNCCCHFTSPLRVSLHQTYIALTLYRHLRNCKT</sequence>
<dbReference type="EMBL" id="HBGA01025044">
    <property type="protein sequence ID" value="CAD8998199.1"/>
    <property type="molecule type" value="Transcribed_RNA"/>
</dbReference>
<evidence type="ECO:0000256" key="1">
    <source>
        <dbReference type="SAM" id="MobiDB-lite"/>
    </source>
</evidence>
<proteinExistence type="predicted"/>
<name>A0A6U7UB74_9EUGL</name>
<reference evidence="2" key="1">
    <citation type="submission" date="2021-01" db="EMBL/GenBank/DDBJ databases">
        <authorList>
            <person name="Corre E."/>
            <person name="Pelletier E."/>
            <person name="Niang G."/>
            <person name="Scheremetjew M."/>
            <person name="Finn R."/>
            <person name="Kale V."/>
            <person name="Holt S."/>
            <person name="Cochrane G."/>
            <person name="Meng A."/>
            <person name="Brown T."/>
            <person name="Cohen L."/>
        </authorList>
    </citation>
    <scope>NUCLEOTIDE SEQUENCE</scope>
    <source>
        <strain evidence="2">NIES-381</strain>
    </source>
</reference>
<protein>
    <submittedName>
        <fullName evidence="2">Uncharacterized protein</fullName>
    </submittedName>
</protein>